<proteinExistence type="predicted"/>
<reference evidence="3" key="1">
    <citation type="submission" date="2022-11" db="UniProtKB">
        <authorList>
            <consortium name="WormBaseParasite"/>
        </authorList>
    </citation>
    <scope>IDENTIFICATION</scope>
</reference>
<keyword evidence="2" id="KW-1185">Reference proteome</keyword>
<organism evidence="2 3">
    <name type="scientific">Romanomermis culicivorax</name>
    <name type="common">Nematode worm</name>
    <dbReference type="NCBI Taxonomy" id="13658"/>
    <lineage>
        <taxon>Eukaryota</taxon>
        <taxon>Metazoa</taxon>
        <taxon>Ecdysozoa</taxon>
        <taxon>Nematoda</taxon>
        <taxon>Enoplea</taxon>
        <taxon>Dorylaimia</taxon>
        <taxon>Mermithida</taxon>
        <taxon>Mermithoidea</taxon>
        <taxon>Mermithidae</taxon>
        <taxon>Romanomermis</taxon>
    </lineage>
</organism>
<name>A0A915IL34_ROMCU</name>
<feature type="region of interest" description="Disordered" evidence="1">
    <location>
        <begin position="63"/>
        <end position="86"/>
    </location>
</feature>
<protein>
    <submittedName>
        <fullName evidence="3">Uncharacterized protein</fullName>
    </submittedName>
</protein>
<dbReference type="AlphaFoldDB" id="A0A915IL34"/>
<accession>A0A915IL34</accession>
<dbReference type="Proteomes" id="UP000887565">
    <property type="component" value="Unplaced"/>
</dbReference>
<evidence type="ECO:0000313" key="3">
    <source>
        <dbReference type="WBParaSite" id="nRc.2.0.1.t14128-RA"/>
    </source>
</evidence>
<evidence type="ECO:0000256" key="1">
    <source>
        <dbReference type="SAM" id="MobiDB-lite"/>
    </source>
</evidence>
<evidence type="ECO:0000313" key="2">
    <source>
        <dbReference type="Proteomes" id="UP000887565"/>
    </source>
</evidence>
<dbReference type="WBParaSite" id="nRc.2.0.1.t14128-RA">
    <property type="protein sequence ID" value="nRc.2.0.1.t14128-RA"/>
    <property type="gene ID" value="nRc.2.0.1.g14128"/>
</dbReference>
<sequence>MVCQCGKFLLCHWHKFFGSLCQLAQMPKRGMMDDSSESMKSDEERLPVVPKNFWDSEIDEESIDSDISEINDDERDLVCDETDSNE</sequence>